<feature type="compositionally biased region" description="Basic and acidic residues" evidence="10">
    <location>
        <begin position="1290"/>
        <end position="1305"/>
    </location>
</feature>
<dbReference type="GO" id="GO:0140359">
    <property type="term" value="F:ABC-type transporter activity"/>
    <property type="evidence" value="ECO:0007669"/>
    <property type="project" value="InterPro"/>
</dbReference>
<dbReference type="GO" id="GO:0016020">
    <property type="term" value="C:membrane"/>
    <property type="evidence" value="ECO:0007669"/>
    <property type="project" value="UniProtKB-SubCell"/>
</dbReference>
<keyword evidence="9 11" id="KW-0472">Membrane</keyword>
<dbReference type="FunFam" id="3.40.50.300:FF:000335">
    <property type="entry name" value="ATP binding cassette subfamily A member 5"/>
    <property type="match status" value="1"/>
</dbReference>
<evidence type="ECO:0000256" key="10">
    <source>
        <dbReference type="SAM" id="MobiDB-lite"/>
    </source>
</evidence>
<dbReference type="PROSITE" id="PS00211">
    <property type="entry name" value="ABC_TRANSPORTER_1"/>
    <property type="match status" value="2"/>
</dbReference>
<evidence type="ECO:0000256" key="7">
    <source>
        <dbReference type="ARBA" id="ARBA00022840"/>
    </source>
</evidence>
<evidence type="ECO:0000256" key="3">
    <source>
        <dbReference type="ARBA" id="ARBA00022448"/>
    </source>
</evidence>
<gene>
    <name evidence="13" type="ORF">SteCoe_35641</name>
</gene>
<dbReference type="EMBL" id="MPUH01001537">
    <property type="protein sequence ID" value="OMJ67248.1"/>
    <property type="molecule type" value="Genomic_DNA"/>
</dbReference>
<evidence type="ECO:0000256" key="1">
    <source>
        <dbReference type="ARBA" id="ARBA00004141"/>
    </source>
</evidence>
<feature type="transmembrane region" description="Helical" evidence="11">
    <location>
        <begin position="890"/>
        <end position="912"/>
    </location>
</feature>
<feature type="transmembrane region" description="Helical" evidence="11">
    <location>
        <begin position="1251"/>
        <end position="1271"/>
    </location>
</feature>
<name>A0A1R2ARW6_9CILI</name>
<reference evidence="13 14" key="1">
    <citation type="submission" date="2016-11" db="EMBL/GenBank/DDBJ databases">
        <title>The macronuclear genome of Stentor coeruleus: a giant cell with tiny introns.</title>
        <authorList>
            <person name="Slabodnick M."/>
            <person name="Ruby J.G."/>
            <person name="Reiff S.B."/>
            <person name="Swart E.C."/>
            <person name="Gosai S."/>
            <person name="Prabakaran S."/>
            <person name="Witkowska E."/>
            <person name="Larue G.E."/>
            <person name="Fisher S."/>
            <person name="Freeman R.M."/>
            <person name="Gunawardena J."/>
            <person name="Chu W."/>
            <person name="Stover N.A."/>
            <person name="Gregory B.D."/>
            <person name="Nowacki M."/>
            <person name="Derisi J."/>
            <person name="Roy S.W."/>
            <person name="Marshall W.F."/>
            <person name="Sood P."/>
        </authorList>
    </citation>
    <scope>NUCLEOTIDE SEQUENCE [LARGE SCALE GENOMIC DNA]</scope>
    <source>
        <strain evidence="13">WM001</strain>
    </source>
</reference>
<dbReference type="InterPro" id="IPR017871">
    <property type="entry name" value="ABC_transporter-like_CS"/>
</dbReference>
<feature type="region of interest" description="Disordered" evidence="10">
    <location>
        <begin position="1282"/>
        <end position="1313"/>
    </location>
</feature>
<feature type="transmembrane region" description="Helical" evidence="11">
    <location>
        <begin position="435"/>
        <end position="458"/>
    </location>
</feature>
<dbReference type="PANTHER" id="PTHR19229:SF250">
    <property type="entry name" value="ABC TRANSPORTER DOMAIN-CONTAINING PROTEIN-RELATED"/>
    <property type="match status" value="1"/>
</dbReference>
<dbReference type="CDD" id="cd03263">
    <property type="entry name" value="ABC_subfamily_A"/>
    <property type="match status" value="2"/>
</dbReference>
<evidence type="ECO:0000256" key="11">
    <source>
        <dbReference type="SAM" id="Phobius"/>
    </source>
</evidence>
<dbReference type="InterPro" id="IPR013525">
    <property type="entry name" value="ABC2_TM"/>
</dbReference>
<dbReference type="Proteomes" id="UP000187209">
    <property type="component" value="Unassembled WGS sequence"/>
</dbReference>
<feature type="transmembrane region" description="Helical" evidence="11">
    <location>
        <begin position="1169"/>
        <end position="1194"/>
    </location>
</feature>
<feature type="transmembrane region" description="Helical" evidence="11">
    <location>
        <begin position="1057"/>
        <end position="1079"/>
    </location>
</feature>
<evidence type="ECO:0000256" key="4">
    <source>
        <dbReference type="ARBA" id="ARBA00022692"/>
    </source>
</evidence>
<dbReference type="Pfam" id="PF12698">
    <property type="entry name" value="ABC2_membrane_3"/>
    <property type="match status" value="2"/>
</dbReference>
<keyword evidence="3" id="KW-0813">Transport</keyword>
<dbReference type="PROSITE" id="PS50893">
    <property type="entry name" value="ABC_TRANSPORTER_2"/>
    <property type="match status" value="2"/>
</dbReference>
<dbReference type="InterPro" id="IPR026082">
    <property type="entry name" value="ABCA"/>
</dbReference>
<feature type="transmembrane region" description="Helical" evidence="11">
    <location>
        <begin position="338"/>
        <end position="361"/>
    </location>
</feature>
<sequence length="1715" mass="195258">MSWMHYRALMYKNWILWKRRLLGSLCEIVFPLIVFLMLSGLRAAITAEEKDEESYLDHAVYIRPDSQIPVSFPFPEGEAFTYCSDYLDEGGEWTIGLAPKVTITEYLAEKLKNFPNLEGITVTYFQDNDEINDYVTSEDYEDVPKLCFAIVFEEFGGDSYEYHIRFNKTESIPSTSQPVGDFIDIFYLENYDATDELLSEPKPEFQDQYVETGFIVIQNWVDNYILQEITGDGEAYIAAMFVPMYYDEWVDDSFLTNVKDNFNLIFIIAYLIPIVRMIGCIVQEKEYKVKEMMSMMGLSNFAYWMSWITYYVILYVILALFAAGFIGVIIFSYSNVFLIFLFFFLFGLSNMAFSLLISVFFSKTKTALTIGLMIFVGSFFIYFAVDDPNLEMSKKKAAALIPSIAFSLGLIVMIEFEIGVAGITSDTFDSEVVNFKFSTALLFLFIDTVILMILAVYLENVWPTDWGVKKPWYFLFTRDFWFGGGSSTEDFDKEVEWGDNVEPIDPLLEEEKRNGKCMLVRNLTKVFNEFTAVNHLNLDIFEGQITALLGHNGAGKTTTISMLTGLFPPTSGDMKVGNLLLSKDMEQIRKNLGVCPQHNVLFNELTSVEHLYLYSIFKGMTDKDVIDEKINEILQEVNLIPQKDRNSEFLSGGQKRKLSLAIALIGDSKIVLLDEPTSGMDLTARRLMWDMLKNNKSERIIILTTHYMQEADILADRIAIMSHGKLRCCGSSLYLKKRYGVGYYLTMVKESNVDSEAHTAIVEEFVKSFIPNAILARNIHAEMNFQIPMSSASLFTPFFEALDAQKGELMIRTYGISVTTLEEVFIRVARGDDNMLEHEDSQERIREREDQEREDQRLIETERETTGLFGRHMLAMLYKRFWITARDYKAMIFEIVVPLLLVLIGIAFMLIADRFVDSDPYELSLDQYETPQNILYPEMNNDIEEIMDIIEENDDATTDSLEITDIEQYDKEVYDLRDVDTYRMGSYYFYIVSNAENQYEPVIFHNQSAFQSLGTYYQLVTNSILQTIDPKLKIKVYNYPLLTTKKVTNTENTASGVIGALIFGLGFSFIPGAIVAYIVRDREESVKHQHTISGVSLFAYWISNYIWDLVKYGPVLVVSGLMIMVFDVDAFVDTDSKLDATWLLLFLFGVSVIVFVYSLSFYFKDYSSAQVVVIIFSFLVGSLLPVVNYIMFIFDSTRPFVKGFRWLCRLFPSYCLGNGILYVGSTDAMATLDGGSDPLDPMSMESAGGDLFMLVFDFILYLIILIVLEFIEVSPFMRKCLSKGSDSEEGEYKKDEDVEAEKQRAMESNPNDSQVNVRGLRQVYGGWFKQKVVAVENVSFNVPRGECFALLGVNGAGKTSTFRMLTGEYAPTSGSAYLSGYSVVDELDKARENIGYCPQFDALSELLTCEEHIKIYCEIKGINKKLIPQLTDDLLTDLDILEYRNFPSGTLSGGNKRKLSVAIALIGNPTVVFLDEPSAGMDPETRKKLWKVLGNIKKRDSSVILTTHSMEEAEALCDRMAIMVAGRLRCIGSSTYLRDKFGQGFELEIKIELPTAEEIQASSNKLQPILGDNVEIPKDTYKECLEPLDADDLFEKITKKGSGSSIYNQLENDGMVPRDFFITWVLAEQRGKKIFEWLKADLGEVTIAEHYFDLYRFMIGKREDKSLGYLFSFVETNKETMKIAEYAISPTTLDQIFAAFAAEGAKIAGMDMDDA</sequence>
<evidence type="ECO:0000259" key="12">
    <source>
        <dbReference type="PROSITE" id="PS50893"/>
    </source>
</evidence>
<comment type="subcellular location">
    <subcellularLocation>
        <location evidence="1">Membrane</location>
        <topology evidence="1">Multi-pass membrane protein</topology>
    </subcellularLocation>
</comment>
<evidence type="ECO:0000313" key="14">
    <source>
        <dbReference type="Proteomes" id="UP000187209"/>
    </source>
</evidence>
<dbReference type="InterPro" id="IPR003439">
    <property type="entry name" value="ABC_transporter-like_ATP-bd"/>
</dbReference>
<dbReference type="GO" id="GO:0005524">
    <property type="term" value="F:ATP binding"/>
    <property type="evidence" value="ECO:0007669"/>
    <property type="project" value="UniProtKB-KW"/>
</dbReference>
<dbReference type="InterPro" id="IPR003593">
    <property type="entry name" value="AAA+_ATPase"/>
</dbReference>
<dbReference type="Gene3D" id="3.40.50.300">
    <property type="entry name" value="P-loop containing nucleotide triphosphate hydrolases"/>
    <property type="match status" value="2"/>
</dbReference>
<evidence type="ECO:0000256" key="2">
    <source>
        <dbReference type="ARBA" id="ARBA00008869"/>
    </source>
</evidence>
<dbReference type="PANTHER" id="PTHR19229">
    <property type="entry name" value="ATP-BINDING CASSETTE TRANSPORTER SUBFAMILY A ABCA"/>
    <property type="match status" value="1"/>
</dbReference>
<evidence type="ECO:0000256" key="9">
    <source>
        <dbReference type="ARBA" id="ARBA00023136"/>
    </source>
</evidence>
<evidence type="ECO:0000256" key="8">
    <source>
        <dbReference type="ARBA" id="ARBA00022989"/>
    </source>
</evidence>
<proteinExistence type="inferred from homology"/>
<evidence type="ECO:0000256" key="6">
    <source>
        <dbReference type="ARBA" id="ARBA00022741"/>
    </source>
</evidence>
<keyword evidence="6" id="KW-0547">Nucleotide-binding</keyword>
<dbReference type="OrthoDB" id="10255969at2759"/>
<dbReference type="InterPro" id="IPR027417">
    <property type="entry name" value="P-loop_NTPase"/>
</dbReference>
<keyword evidence="8 11" id="KW-1133">Transmembrane helix</keyword>
<feature type="transmembrane region" description="Helical" evidence="11">
    <location>
        <begin position="367"/>
        <end position="385"/>
    </location>
</feature>
<evidence type="ECO:0000256" key="5">
    <source>
        <dbReference type="ARBA" id="ARBA00022737"/>
    </source>
</evidence>
<feature type="transmembrane region" description="Helical" evidence="11">
    <location>
        <begin position="397"/>
        <end position="423"/>
    </location>
</feature>
<dbReference type="SUPFAM" id="SSF52540">
    <property type="entry name" value="P-loop containing nucleoside triphosphate hydrolases"/>
    <property type="match status" value="2"/>
</dbReference>
<dbReference type="GO" id="GO:0016887">
    <property type="term" value="F:ATP hydrolysis activity"/>
    <property type="evidence" value="ECO:0007669"/>
    <property type="project" value="InterPro"/>
</dbReference>
<protein>
    <recommendedName>
        <fullName evidence="12">ABC transporter domain-containing protein</fullName>
    </recommendedName>
</protein>
<accession>A0A1R2ARW6</accession>
<keyword evidence="4 11" id="KW-0812">Transmembrane</keyword>
<comment type="similarity">
    <text evidence="2">Belongs to the ABC transporter superfamily. ABCA family.</text>
</comment>
<feature type="transmembrane region" description="Helical" evidence="11">
    <location>
        <begin position="312"/>
        <end position="331"/>
    </location>
</feature>
<dbReference type="Pfam" id="PF00005">
    <property type="entry name" value="ABC_tran"/>
    <property type="match status" value="2"/>
</dbReference>
<dbReference type="GO" id="GO:0005319">
    <property type="term" value="F:lipid transporter activity"/>
    <property type="evidence" value="ECO:0007669"/>
    <property type="project" value="TreeGrafter"/>
</dbReference>
<feature type="domain" description="ABC transporter" evidence="12">
    <location>
        <begin position="518"/>
        <end position="748"/>
    </location>
</feature>
<organism evidence="13 14">
    <name type="scientific">Stentor coeruleus</name>
    <dbReference type="NCBI Taxonomy" id="5963"/>
    <lineage>
        <taxon>Eukaryota</taxon>
        <taxon>Sar</taxon>
        <taxon>Alveolata</taxon>
        <taxon>Ciliophora</taxon>
        <taxon>Postciliodesmatophora</taxon>
        <taxon>Heterotrichea</taxon>
        <taxon>Heterotrichida</taxon>
        <taxon>Stentoridae</taxon>
        <taxon>Stentor</taxon>
    </lineage>
</organism>
<feature type="domain" description="ABC transporter" evidence="12">
    <location>
        <begin position="1315"/>
        <end position="1550"/>
    </location>
</feature>
<feature type="transmembrane region" description="Helical" evidence="11">
    <location>
        <begin position="1113"/>
        <end position="1132"/>
    </location>
</feature>
<keyword evidence="14" id="KW-1185">Reference proteome</keyword>
<keyword evidence="7" id="KW-0067">ATP-binding</keyword>
<evidence type="ECO:0000313" key="13">
    <source>
        <dbReference type="EMBL" id="OMJ67248.1"/>
    </source>
</evidence>
<keyword evidence="5" id="KW-0677">Repeat</keyword>
<dbReference type="SMART" id="SM00382">
    <property type="entry name" value="AAA"/>
    <property type="match status" value="2"/>
</dbReference>
<comment type="caution">
    <text evidence="13">The sequence shown here is derived from an EMBL/GenBank/DDBJ whole genome shotgun (WGS) entry which is preliminary data.</text>
</comment>
<dbReference type="FunFam" id="3.40.50.300:FF:000298">
    <property type="entry name" value="ATP-binding cassette sub-family A member 12"/>
    <property type="match status" value="1"/>
</dbReference>
<feature type="transmembrane region" description="Helical" evidence="11">
    <location>
        <begin position="1144"/>
        <end position="1163"/>
    </location>
</feature>